<protein>
    <submittedName>
        <fullName evidence="1">Uncharacterized protein</fullName>
    </submittedName>
</protein>
<evidence type="ECO:0000313" key="2">
    <source>
        <dbReference type="Proteomes" id="UP000612585"/>
    </source>
</evidence>
<dbReference type="Proteomes" id="UP000612585">
    <property type="component" value="Unassembled WGS sequence"/>
</dbReference>
<accession>A0A8J3Z6S9</accession>
<evidence type="ECO:0000313" key="1">
    <source>
        <dbReference type="EMBL" id="GIJ57408.1"/>
    </source>
</evidence>
<comment type="caution">
    <text evidence="1">The sequence shown here is derived from an EMBL/GenBank/DDBJ whole genome shotgun (WGS) entry which is preliminary data.</text>
</comment>
<name>A0A8J3Z6S9_9ACTN</name>
<organism evidence="1 2">
    <name type="scientific">Virgisporangium aurantiacum</name>
    <dbReference type="NCBI Taxonomy" id="175570"/>
    <lineage>
        <taxon>Bacteria</taxon>
        <taxon>Bacillati</taxon>
        <taxon>Actinomycetota</taxon>
        <taxon>Actinomycetes</taxon>
        <taxon>Micromonosporales</taxon>
        <taxon>Micromonosporaceae</taxon>
        <taxon>Virgisporangium</taxon>
    </lineage>
</organism>
<proteinExistence type="predicted"/>
<keyword evidence="2" id="KW-1185">Reference proteome</keyword>
<gene>
    <name evidence="1" type="ORF">Vau01_049240</name>
</gene>
<dbReference type="EMBL" id="BOPG01000031">
    <property type="protein sequence ID" value="GIJ57408.1"/>
    <property type="molecule type" value="Genomic_DNA"/>
</dbReference>
<dbReference type="AlphaFoldDB" id="A0A8J3Z6S9"/>
<sequence length="85" mass="9362">MDEGVSRLRQAVADAHPDDPRRASLLGMLAVGLVLRHRHSHSGSDLEEAHRTIELAAFTAHPFDPASAGFKPTWDLIQTLRRARG</sequence>
<reference evidence="1" key="1">
    <citation type="submission" date="2021-01" db="EMBL/GenBank/DDBJ databases">
        <title>Whole genome shotgun sequence of Virgisporangium aurantiacum NBRC 16421.</title>
        <authorList>
            <person name="Komaki H."/>
            <person name="Tamura T."/>
        </authorList>
    </citation>
    <scope>NUCLEOTIDE SEQUENCE</scope>
    <source>
        <strain evidence="1">NBRC 16421</strain>
    </source>
</reference>